<reference evidence="2 3" key="1">
    <citation type="submission" date="2024-09" db="EMBL/GenBank/DDBJ databases">
        <title>Genome sequencing and assembly of Phytophthora oleae, isolate VK10A, causative agent of rot of olive drupes.</title>
        <authorList>
            <person name="Conti Taguali S."/>
            <person name="Riolo M."/>
            <person name="La Spada F."/>
            <person name="Cacciola S.O."/>
            <person name="Dionisio G."/>
        </authorList>
    </citation>
    <scope>NUCLEOTIDE SEQUENCE [LARGE SCALE GENOMIC DNA]</scope>
    <source>
        <strain evidence="2 3">VK10A</strain>
    </source>
</reference>
<evidence type="ECO:0000256" key="1">
    <source>
        <dbReference type="SAM" id="MobiDB-lite"/>
    </source>
</evidence>
<dbReference type="AlphaFoldDB" id="A0ABD3FX05"/>
<proteinExistence type="predicted"/>
<evidence type="ECO:0000313" key="3">
    <source>
        <dbReference type="Proteomes" id="UP001632037"/>
    </source>
</evidence>
<evidence type="ECO:0000313" key="2">
    <source>
        <dbReference type="EMBL" id="KAL3670917.1"/>
    </source>
</evidence>
<evidence type="ECO:0008006" key="4">
    <source>
        <dbReference type="Google" id="ProtNLM"/>
    </source>
</evidence>
<name>A0ABD3FX05_9STRA</name>
<sequence length="363" mass="41387">MDALRAWDSPVPDNKQTELFGAEKSREYRRQQKAKRKELRLQEVSIRQKLTALQLLKKEEFAKLDATRSQSYLLWRDLAARLQEERRSAEFRQEQLIGAISNQAIYINTIRDIVGKQLSTAMALRRDGSPHRQRIGNSGGAESFAGYIQRLDANFQITNEVFRAFDALFASVPHAVHKQVTDGAVEYFSVRSKVVLPLSPLEAGNTLWDFGSQFYSNKEGFVRYQDVQDPENTLVKSFVESSVLQTGMQVKIQQYFIARRFYLDNQVIMTWHFISEGIGVFSGLRADETGWWRLEASSDPMEPGTVLEMCVCRAPAPSTETTFAKSVADDFHGVLHRISDKTMDDVVSLTESALLRNLLEEME</sequence>
<dbReference type="EMBL" id="JBIMZQ010000006">
    <property type="protein sequence ID" value="KAL3670917.1"/>
    <property type="molecule type" value="Genomic_DNA"/>
</dbReference>
<organism evidence="2 3">
    <name type="scientific">Phytophthora oleae</name>
    <dbReference type="NCBI Taxonomy" id="2107226"/>
    <lineage>
        <taxon>Eukaryota</taxon>
        <taxon>Sar</taxon>
        <taxon>Stramenopiles</taxon>
        <taxon>Oomycota</taxon>
        <taxon>Peronosporomycetes</taxon>
        <taxon>Peronosporales</taxon>
        <taxon>Peronosporaceae</taxon>
        <taxon>Phytophthora</taxon>
    </lineage>
</organism>
<comment type="caution">
    <text evidence="2">The sequence shown here is derived from an EMBL/GenBank/DDBJ whole genome shotgun (WGS) entry which is preliminary data.</text>
</comment>
<keyword evidence="3" id="KW-1185">Reference proteome</keyword>
<accession>A0ABD3FX05</accession>
<protein>
    <recommendedName>
        <fullName evidence="4">START domain-containing protein</fullName>
    </recommendedName>
</protein>
<feature type="region of interest" description="Disordered" evidence="1">
    <location>
        <begin position="1"/>
        <end position="28"/>
    </location>
</feature>
<dbReference type="Proteomes" id="UP001632037">
    <property type="component" value="Unassembled WGS sequence"/>
</dbReference>
<gene>
    <name evidence="2" type="ORF">V7S43_004102</name>
</gene>